<dbReference type="RefSeq" id="WP_381482880.1">
    <property type="nucleotide sequence ID" value="NZ_JBHTLT010000135.1"/>
</dbReference>
<evidence type="ECO:0000256" key="1">
    <source>
        <dbReference type="SAM" id="Phobius"/>
    </source>
</evidence>
<dbReference type="EMBL" id="JBHTLT010000135">
    <property type="protein sequence ID" value="MFD1207205.1"/>
    <property type="molecule type" value="Genomic_DNA"/>
</dbReference>
<gene>
    <name evidence="2" type="ORF">ACFQ38_19060</name>
</gene>
<keyword evidence="3" id="KW-1185">Reference proteome</keyword>
<feature type="transmembrane region" description="Helical" evidence="1">
    <location>
        <begin position="72"/>
        <end position="94"/>
    </location>
</feature>
<proteinExistence type="predicted"/>
<name>A0ABW3U3F3_9BACL</name>
<accession>A0ABW3U3F3</accession>
<keyword evidence="1" id="KW-0812">Transmembrane</keyword>
<comment type="caution">
    <text evidence="2">The sequence shown here is derived from an EMBL/GenBank/DDBJ whole genome shotgun (WGS) entry which is preliminary data.</text>
</comment>
<protein>
    <submittedName>
        <fullName evidence="2">Uncharacterized protein</fullName>
    </submittedName>
</protein>
<sequence>MLYFNKKDYSPLYEYVHLLYKYELLLGVFSYMMLIFYYIGMFLTPILSIIFCVNLISLITNIKNGTNHKKNAYWLTISFTIIIWTLSMLAIMAIY</sequence>
<organism evidence="2 3">
    <name type="scientific">Sporosarcina contaminans</name>
    <dbReference type="NCBI Taxonomy" id="633403"/>
    <lineage>
        <taxon>Bacteria</taxon>
        <taxon>Bacillati</taxon>
        <taxon>Bacillota</taxon>
        <taxon>Bacilli</taxon>
        <taxon>Bacillales</taxon>
        <taxon>Caryophanaceae</taxon>
        <taxon>Sporosarcina</taxon>
    </lineage>
</organism>
<evidence type="ECO:0000313" key="2">
    <source>
        <dbReference type="EMBL" id="MFD1207205.1"/>
    </source>
</evidence>
<reference evidence="3" key="1">
    <citation type="journal article" date="2019" name="Int. J. Syst. Evol. Microbiol.">
        <title>The Global Catalogue of Microorganisms (GCM) 10K type strain sequencing project: providing services to taxonomists for standard genome sequencing and annotation.</title>
        <authorList>
            <consortium name="The Broad Institute Genomics Platform"/>
            <consortium name="The Broad Institute Genome Sequencing Center for Infectious Disease"/>
            <person name="Wu L."/>
            <person name="Ma J."/>
        </authorList>
    </citation>
    <scope>NUCLEOTIDE SEQUENCE [LARGE SCALE GENOMIC DNA]</scope>
    <source>
        <strain evidence="3">CCUG 53915</strain>
    </source>
</reference>
<dbReference type="Proteomes" id="UP001597231">
    <property type="component" value="Unassembled WGS sequence"/>
</dbReference>
<feature type="transmembrane region" description="Helical" evidence="1">
    <location>
        <begin position="35"/>
        <end position="60"/>
    </location>
</feature>
<evidence type="ECO:0000313" key="3">
    <source>
        <dbReference type="Proteomes" id="UP001597231"/>
    </source>
</evidence>
<keyword evidence="1" id="KW-0472">Membrane</keyword>
<keyword evidence="1" id="KW-1133">Transmembrane helix</keyword>